<dbReference type="InParanoid" id="A0A5J5EG95"/>
<keyword evidence="3" id="KW-1185">Reference proteome</keyword>
<reference evidence="2 3" key="1">
    <citation type="submission" date="2019-09" db="EMBL/GenBank/DDBJ databases">
        <title>Draft genome of the ectomycorrhizal ascomycete Sphaerosporella brunnea.</title>
        <authorList>
            <consortium name="DOE Joint Genome Institute"/>
            <person name="Benucci G.M."/>
            <person name="Marozzi G."/>
            <person name="Antonielli L."/>
            <person name="Sanchez S."/>
            <person name="Marco P."/>
            <person name="Wang X."/>
            <person name="Falini L.B."/>
            <person name="Barry K."/>
            <person name="Haridas S."/>
            <person name="Lipzen A."/>
            <person name="Labutti K."/>
            <person name="Grigoriev I.V."/>
            <person name="Murat C."/>
            <person name="Martin F."/>
            <person name="Albertini E."/>
            <person name="Donnini D."/>
            <person name="Bonito G."/>
        </authorList>
    </citation>
    <scope>NUCLEOTIDE SEQUENCE [LARGE SCALE GENOMIC DNA]</scope>
    <source>
        <strain evidence="2 3">Sb_GMNB300</strain>
    </source>
</reference>
<feature type="compositionally biased region" description="Low complexity" evidence="1">
    <location>
        <begin position="105"/>
        <end position="125"/>
    </location>
</feature>
<evidence type="ECO:0000256" key="1">
    <source>
        <dbReference type="SAM" id="MobiDB-lite"/>
    </source>
</evidence>
<organism evidence="2 3">
    <name type="scientific">Sphaerosporella brunnea</name>
    <dbReference type="NCBI Taxonomy" id="1250544"/>
    <lineage>
        <taxon>Eukaryota</taxon>
        <taxon>Fungi</taxon>
        <taxon>Dikarya</taxon>
        <taxon>Ascomycota</taxon>
        <taxon>Pezizomycotina</taxon>
        <taxon>Pezizomycetes</taxon>
        <taxon>Pezizales</taxon>
        <taxon>Pyronemataceae</taxon>
        <taxon>Sphaerosporella</taxon>
    </lineage>
</organism>
<accession>A0A5J5EG95</accession>
<protein>
    <submittedName>
        <fullName evidence="2">Uncharacterized protein</fullName>
    </submittedName>
</protein>
<comment type="caution">
    <text evidence="2">The sequence shown here is derived from an EMBL/GenBank/DDBJ whole genome shotgun (WGS) entry which is preliminary data.</text>
</comment>
<feature type="region of interest" description="Disordered" evidence="1">
    <location>
        <begin position="94"/>
        <end position="125"/>
    </location>
</feature>
<dbReference type="EMBL" id="VXIS01000316">
    <property type="protein sequence ID" value="KAA8894725.1"/>
    <property type="molecule type" value="Genomic_DNA"/>
</dbReference>
<evidence type="ECO:0000313" key="3">
    <source>
        <dbReference type="Proteomes" id="UP000326924"/>
    </source>
</evidence>
<gene>
    <name evidence="2" type="ORF">FN846DRAFT_922789</name>
</gene>
<evidence type="ECO:0000313" key="2">
    <source>
        <dbReference type="EMBL" id="KAA8894725.1"/>
    </source>
</evidence>
<dbReference type="Proteomes" id="UP000326924">
    <property type="component" value="Unassembled WGS sequence"/>
</dbReference>
<dbReference type="AlphaFoldDB" id="A0A5J5EG95"/>
<proteinExistence type="predicted"/>
<name>A0A5J5EG95_9PEZI</name>
<sequence>MVLWKAVKDATREGGKTLRWPSTSVVDLLADGRSTEAVLDLLRETQNNNHNWQINGPGVTIIAGTIIGNAVPGNAQNVVIQQYGQPGNNYWLLQGPQGPQPPQQQPHLPNRPQQRPPRRTAGPAPLTALPEARLTSRCLHTLHTLHPCLRPRWQLPSGVPKQKKLSLKGIYEAAGVEKLPGHNLHILLLQHARDNGWQSIPGWWRRFLGEATERPVLLRTLANMARVYEVHPVLYRSSDKTILYKFVDGFLRYATQNPDAAWYCALPPASANQTPLDVTVQWILPAGACCWGSACEFHHHHFSSESHSGANGEICYAGEFQFLVRPGLTWMDLQSRYTLDWVVAANGAPDNSAKLRISLKLCGRLRLRDNVIFF</sequence>